<name>A0AAV8VQ47_9CUCU</name>
<dbReference type="InterPro" id="IPR058912">
    <property type="entry name" value="HTH_animal"/>
</dbReference>
<dbReference type="Pfam" id="PF26215">
    <property type="entry name" value="HTH_animal"/>
    <property type="match status" value="1"/>
</dbReference>
<dbReference type="AlphaFoldDB" id="A0AAV8VQ47"/>
<keyword evidence="3" id="KW-1185">Reference proteome</keyword>
<dbReference type="CDD" id="cd10442">
    <property type="entry name" value="GIY-YIG_PLEs"/>
    <property type="match status" value="1"/>
</dbReference>
<evidence type="ECO:0000313" key="2">
    <source>
        <dbReference type="EMBL" id="KAJ8915965.1"/>
    </source>
</evidence>
<accession>A0AAV8VQ47</accession>
<organism evidence="2 3">
    <name type="scientific">Exocentrus adspersus</name>
    <dbReference type="NCBI Taxonomy" id="1586481"/>
    <lineage>
        <taxon>Eukaryota</taxon>
        <taxon>Metazoa</taxon>
        <taxon>Ecdysozoa</taxon>
        <taxon>Arthropoda</taxon>
        <taxon>Hexapoda</taxon>
        <taxon>Insecta</taxon>
        <taxon>Pterygota</taxon>
        <taxon>Neoptera</taxon>
        <taxon>Endopterygota</taxon>
        <taxon>Coleoptera</taxon>
        <taxon>Polyphaga</taxon>
        <taxon>Cucujiformia</taxon>
        <taxon>Chrysomeloidea</taxon>
        <taxon>Cerambycidae</taxon>
        <taxon>Lamiinae</taxon>
        <taxon>Acanthocinini</taxon>
        <taxon>Exocentrus</taxon>
    </lineage>
</organism>
<gene>
    <name evidence="2" type="ORF">NQ315_016642</name>
</gene>
<proteinExistence type="predicted"/>
<dbReference type="PANTHER" id="PTHR21301">
    <property type="entry name" value="REVERSE TRANSCRIPTASE"/>
    <property type="match status" value="1"/>
</dbReference>
<evidence type="ECO:0000259" key="1">
    <source>
        <dbReference type="Pfam" id="PF26215"/>
    </source>
</evidence>
<feature type="domain" description="Helix-turn-helix" evidence="1">
    <location>
        <begin position="25"/>
        <end position="61"/>
    </location>
</feature>
<dbReference type="EMBL" id="JANEYG010000047">
    <property type="protein sequence ID" value="KAJ8915965.1"/>
    <property type="molecule type" value="Genomic_DNA"/>
</dbReference>
<dbReference type="Proteomes" id="UP001159042">
    <property type="component" value="Unassembled WGS sequence"/>
</dbReference>
<dbReference type="PANTHER" id="PTHR21301:SF10">
    <property type="entry name" value="REVERSE TRANSCRIPTASE DOMAIN-CONTAINING PROTEIN"/>
    <property type="match status" value="1"/>
</dbReference>
<reference evidence="2 3" key="1">
    <citation type="journal article" date="2023" name="Insect Mol. Biol.">
        <title>Genome sequencing provides insights into the evolution of gene families encoding plant cell wall-degrading enzymes in longhorned beetles.</title>
        <authorList>
            <person name="Shin N.R."/>
            <person name="Okamura Y."/>
            <person name="Kirsch R."/>
            <person name="Pauchet Y."/>
        </authorList>
    </citation>
    <scope>NUCLEOTIDE SEQUENCE [LARGE SCALE GENOMIC DNA]</scope>
    <source>
        <strain evidence="2">EAD_L_NR</strain>
    </source>
</reference>
<evidence type="ECO:0000313" key="3">
    <source>
        <dbReference type="Proteomes" id="UP001159042"/>
    </source>
</evidence>
<comment type="caution">
    <text evidence="2">The sequence shown here is derived from an EMBL/GenBank/DDBJ whole genome shotgun (WGS) entry which is preliminary data.</text>
</comment>
<protein>
    <recommendedName>
        <fullName evidence="1">Helix-turn-helix domain-containing protein</fullName>
    </recommendedName>
</protein>
<sequence length="280" mass="32868">MEDFEKRAIDSYNLKPSLWVRYADNTAKTVCLHDTDLEEECTNIRQTLKSNGYPSKILNKARFPTSRQENRRVEDTNRISTVIPYIRGLSKKTRRIGNVYNVRTAFRTQDTLRANLIRVKPKNENQDTNNCIYEIPCECEKSYIGETKRPVKVRINEHQTLTRLGNTGKLRIARHVWEEQHQMRWDQATIIAKQQGWKKRKLKEAAFMAITPNCIRLPLKTALECLPKRRIITKSKTVETAQLTQIEIVRRPKNVMDIHNIDQLIKKNSQVFSAKNSRYE</sequence>